<gene>
    <name evidence="2" type="ORF">SAMN02910417_00200</name>
</gene>
<dbReference type="GO" id="GO:0052621">
    <property type="term" value="F:diguanylate cyclase activity"/>
    <property type="evidence" value="ECO:0007669"/>
    <property type="project" value="TreeGrafter"/>
</dbReference>
<evidence type="ECO:0000313" key="2">
    <source>
        <dbReference type="EMBL" id="SDB02783.1"/>
    </source>
</evidence>
<dbReference type="Gene3D" id="3.30.70.270">
    <property type="match status" value="1"/>
</dbReference>
<dbReference type="OrthoDB" id="9804955at2"/>
<dbReference type="InterPro" id="IPR000160">
    <property type="entry name" value="GGDEF_dom"/>
</dbReference>
<dbReference type="Pfam" id="PF08495">
    <property type="entry name" value="FIST"/>
    <property type="match status" value="1"/>
</dbReference>
<dbReference type="RefSeq" id="WP_090171146.1">
    <property type="nucleotide sequence ID" value="NZ_FMXR01000004.1"/>
</dbReference>
<sequence>MKQYRYILNEDLTLDEMIAEIQGLSEYHDGLKGFLQIVEQDCVVGPIQEDLDKLVSELGKLQIIGMTSHGALSKETHSIPYTVCTVLFFERSSFEIDVFDCHLQTPREAGKEYKCVLRGYESTKAILMMSSDFSLCPEPFIDCINELDCELVVFGALAGTKRMGDDRPLIFVGNCIYDRAIVAVAFCGTELHFAYDYNLGFKSLGKELVVTKSDDKGVVYEIDNKPAFDVYKEHLGVEMNEYFFENTSSFPFMLRQHGHYLARVALDYRKKDGALEFAVQIPEGSTVSLGYATEQYLLDESYLNAKRMFGFHPEALLIYVCMSRRMLVGDDSAELELDFYENVNPCATWAHGYGEILHANGLRGFLNASLVAVGIREGEITAEEQARKFKDIDIPKDYFIGFKPLSSRLVRFLEATTSDLRFAVDQLFKVASLDELTQIYNRRALNHFMQKYIDDFGSEGEIMLLLVDIDHFKHVNDTYGHDVGDMILKEGVDRLKSFVTQKDIIGRWGGEEFLILSPYSNREKALMVAESIRSYVEKTEFDVVGHITISGGVTLLRPDDTIDTAFKRVDDALYEAKEAGRNKMVYR</sequence>
<dbReference type="SMART" id="SM00897">
    <property type="entry name" value="FIST"/>
    <property type="match status" value="1"/>
</dbReference>
<dbReference type="SMART" id="SM01204">
    <property type="entry name" value="FIST_C"/>
    <property type="match status" value="1"/>
</dbReference>
<dbReference type="InterPro" id="IPR013702">
    <property type="entry name" value="FIST_domain_N"/>
</dbReference>
<dbReference type="SUPFAM" id="SSF55073">
    <property type="entry name" value="Nucleotide cyclase"/>
    <property type="match status" value="1"/>
</dbReference>
<protein>
    <submittedName>
        <fullName evidence="2">Diguanylate cyclase (GGDEF) domain-containing protein</fullName>
    </submittedName>
</protein>
<dbReference type="InterPro" id="IPR029787">
    <property type="entry name" value="Nucleotide_cyclase"/>
</dbReference>
<dbReference type="Proteomes" id="UP000199228">
    <property type="component" value="Unassembled WGS sequence"/>
</dbReference>
<dbReference type="AlphaFoldDB" id="A0A1G6A444"/>
<keyword evidence="3" id="KW-1185">Reference proteome</keyword>
<evidence type="ECO:0000313" key="3">
    <source>
        <dbReference type="Proteomes" id="UP000199228"/>
    </source>
</evidence>
<reference evidence="2 3" key="1">
    <citation type="submission" date="2016-10" db="EMBL/GenBank/DDBJ databases">
        <authorList>
            <person name="de Groot N.N."/>
        </authorList>
    </citation>
    <scope>NUCLEOTIDE SEQUENCE [LARGE SCALE GENOMIC DNA]</scope>
    <source>
        <strain evidence="2 3">DSM 3217</strain>
    </source>
</reference>
<dbReference type="Pfam" id="PF10442">
    <property type="entry name" value="FIST_C"/>
    <property type="match status" value="1"/>
</dbReference>
<dbReference type="EMBL" id="FMXR01000004">
    <property type="protein sequence ID" value="SDB02783.1"/>
    <property type="molecule type" value="Genomic_DNA"/>
</dbReference>
<dbReference type="SMART" id="SM00267">
    <property type="entry name" value="GGDEF"/>
    <property type="match status" value="1"/>
</dbReference>
<dbReference type="FunFam" id="3.30.70.270:FF:000001">
    <property type="entry name" value="Diguanylate cyclase domain protein"/>
    <property type="match status" value="1"/>
</dbReference>
<dbReference type="PANTHER" id="PTHR45138:SF9">
    <property type="entry name" value="DIGUANYLATE CYCLASE DGCM-RELATED"/>
    <property type="match status" value="1"/>
</dbReference>
<dbReference type="InterPro" id="IPR019494">
    <property type="entry name" value="FIST_C"/>
</dbReference>
<accession>A0A1G6A444</accession>
<dbReference type="CDD" id="cd01949">
    <property type="entry name" value="GGDEF"/>
    <property type="match status" value="1"/>
</dbReference>
<dbReference type="PANTHER" id="PTHR45138">
    <property type="entry name" value="REGULATORY COMPONENTS OF SENSORY TRANSDUCTION SYSTEM"/>
    <property type="match status" value="1"/>
</dbReference>
<dbReference type="STRING" id="1732.SAMN02910417_00200"/>
<dbReference type="NCBIfam" id="TIGR00254">
    <property type="entry name" value="GGDEF"/>
    <property type="match status" value="1"/>
</dbReference>
<dbReference type="Pfam" id="PF00990">
    <property type="entry name" value="GGDEF"/>
    <property type="match status" value="1"/>
</dbReference>
<feature type="domain" description="GGDEF" evidence="1">
    <location>
        <begin position="460"/>
        <end position="587"/>
    </location>
</feature>
<proteinExistence type="predicted"/>
<dbReference type="InterPro" id="IPR043128">
    <property type="entry name" value="Rev_trsase/Diguanyl_cyclase"/>
</dbReference>
<organism evidence="2 3">
    <name type="scientific">Eubacterium oxidoreducens</name>
    <dbReference type="NCBI Taxonomy" id="1732"/>
    <lineage>
        <taxon>Bacteria</taxon>
        <taxon>Bacillati</taxon>
        <taxon>Bacillota</taxon>
        <taxon>Clostridia</taxon>
        <taxon>Eubacteriales</taxon>
        <taxon>Eubacteriaceae</taxon>
        <taxon>Eubacterium</taxon>
    </lineage>
</organism>
<dbReference type="InterPro" id="IPR050469">
    <property type="entry name" value="Diguanylate_Cyclase"/>
</dbReference>
<name>A0A1G6A444_EUBOX</name>
<evidence type="ECO:0000259" key="1">
    <source>
        <dbReference type="PROSITE" id="PS50887"/>
    </source>
</evidence>
<dbReference type="PROSITE" id="PS50887">
    <property type="entry name" value="GGDEF"/>
    <property type="match status" value="1"/>
</dbReference>